<evidence type="ECO:0000313" key="4">
    <source>
        <dbReference type="Proteomes" id="UP000245618"/>
    </source>
</evidence>
<dbReference type="OrthoDB" id="1367155at2"/>
<sequence length="108" mass="13270">MEIHRNEYQEKELVEIARRKVKKLKGFYIHAFIYLIGVLVFILKEYFGVPFNFFPLKHINFFALAIWSSIFFISAIDMLITYHFFGENWEERKIKRIMEKESKKQNWK</sequence>
<dbReference type="EMBL" id="QCZH01000002">
    <property type="protein sequence ID" value="PWA10868.1"/>
    <property type="molecule type" value="Genomic_DNA"/>
</dbReference>
<keyword evidence="4" id="KW-1185">Reference proteome</keyword>
<gene>
    <name evidence="3" type="ORF">DB891_03310</name>
</gene>
<comment type="caution">
    <text evidence="3">The sequence shown here is derived from an EMBL/GenBank/DDBJ whole genome shotgun (WGS) entry which is preliminary data.</text>
</comment>
<feature type="transmembrane region" description="Helical" evidence="1">
    <location>
        <begin position="27"/>
        <end position="47"/>
    </location>
</feature>
<dbReference type="InterPro" id="IPR025698">
    <property type="entry name" value="2TM_dom"/>
</dbReference>
<evidence type="ECO:0000259" key="2">
    <source>
        <dbReference type="Pfam" id="PF13239"/>
    </source>
</evidence>
<accession>A0A2U1K1M8</accession>
<keyword evidence="1" id="KW-1133">Transmembrane helix</keyword>
<evidence type="ECO:0000313" key="3">
    <source>
        <dbReference type="EMBL" id="PWA10868.1"/>
    </source>
</evidence>
<dbReference type="AlphaFoldDB" id="A0A2U1K1M8"/>
<dbReference type="Proteomes" id="UP000245618">
    <property type="component" value="Unassembled WGS sequence"/>
</dbReference>
<keyword evidence="1" id="KW-0812">Transmembrane</keyword>
<proteinExistence type="predicted"/>
<feature type="transmembrane region" description="Helical" evidence="1">
    <location>
        <begin position="59"/>
        <end position="85"/>
    </location>
</feature>
<protein>
    <recommendedName>
        <fullName evidence="2">2TM domain-containing protein</fullName>
    </recommendedName>
</protein>
<organism evidence="3 4">
    <name type="scientific">Flavobacterium laiguense</name>
    <dbReference type="NCBI Taxonomy" id="2169409"/>
    <lineage>
        <taxon>Bacteria</taxon>
        <taxon>Pseudomonadati</taxon>
        <taxon>Bacteroidota</taxon>
        <taxon>Flavobacteriia</taxon>
        <taxon>Flavobacteriales</taxon>
        <taxon>Flavobacteriaceae</taxon>
        <taxon>Flavobacterium</taxon>
    </lineage>
</organism>
<reference evidence="3 4" key="1">
    <citation type="submission" date="2018-04" db="EMBL/GenBank/DDBJ databases">
        <title>Flavobacterium sp. nov., isolated from glacier ice.</title>
        <authorList>
            <person name="Liu Q."/>
            <person name="Xin Y.-H."/>
        </authorList>
    </citation>
    <scope>NUCLEOTIDE SEQUENCE [LARGE SCALE GENOMIC DNA]</scope>
    <source>
        <strain evidence="3 4">LB2P30</strain>
    </source>
</reference>
<name>A0A2U1K1M8_9FLAO</name>
<dbReference type="Pfam" id="PF13239">
    <property type="entry name" value="2TM"/>
    <property type="match status" value="1"/>
</dbReference>
<keyword evidence="1" id="KW-0472">Membrane</keyword>
<evidence type="ECO:0000256" key="1">
    <source>
        <dbReference type="SAM" id="Phobius"/>
    </source>
</evidence>
<feature type="domain" description="2TM" evidence="2">
    <location>
        <begin position="17"/>
        <end position="99"/>
    </location>
</feature>